<evidence type="ECO:0000256" key="1">
    <source>
        <dbReference type="ARBA" id="ARBA00004707"/>
    </source>
</evidence>
<evidence type="ECO:0000256" key="4">
    <source>
        <dbReference type="ARBA" id="ARBA00032321"/>
    </source>
</evidence>
<dbReference type="InterPro" id="IPR008515">
    <property type="entry name" value="Ubiquitin-like_Pup"/>
</dbReference>
<name>A0A0A7I7U1_9BIFI</name>
<dbReference type="Proteomes" id="UP000030636">
    <property type="component" value="Chromosome"/>
</dbReference>
<dbReference type="RefSeq" id="WP_022857752.1">
    <property type="nucleotide sequence ID" value="NZ_CP007457.1"/>
</dbReference>
<reference evidence="6 7" key="1">
    <citation type="journal article" date="2015" name="Genome Announc.">
        <title>Bifidobacterium pseudolongum Strain PV8-2, Isolated from a Stool Sample of an Anemic Kenyan Infant.</title>
        <authorList>
            <person name="Vazquez-Gutierrez P."/>
            <person name="Lacroix C."/>
            <person name="Chassard C."/>
            <person name="Klumpp J."/>
            <person name="Stevens M.J."/>
            <person name="Jans C."/>
        </authorList>
    </citation>
    <scope>NUCLEOTIDE SEQUENCE [LARGE SCALE GENOMIC DNA]</scope>
    <source>
        <strain evidence="6 7">PV8-2</strain>
    </source>
</reference>
<sequence>MPQEHANAQESAQHHEHDEATQRVAPEANVDSLDAVLDDIESVLESNAEAYVNGFVQKGGE</sequence>
<dbReference type="GO" id="GO:0010498">
    <property type="term" value="P:proteasomal protein catabolic process"/>
    <property type="evidence" value="ECO:0007669"/>
    <property type="project" value="InterPro"/>
</dbReference>
<dbReference type="KEGG" id="bpsp:AH67_03535"/>
<dbReference type="NCBIfam" id="TIGR03687">
    <property type="entry name" value="pupylate_cterm"/>
    <property type="match status" value="1"/>
</dbReference>
<dbReference type="GO" id="GO:0070490">
    <property type="term" value="P:protein pupylation"/>
    <property type="evidence" value="ECO:0007669"/>
    <property type="project" value="InterPro"/>
</dbReference>
<comment type="similarity">
    <text evidence="2">Belongs to the prokaryotic ubiquitin-like protein family.</text>
</comment>
<evidence type="ECO:0000313" key="6">
    <source>
        <dbReference type="EMBL" id="AIZ16111.1"/>
    </source>
</evidence>
<proteinExistence type="inferred from homology"/>
<dbReference type="STRING" id="1447715.AH67_03535"/>
<evidence type="ECO:0000313" key="7">
    <source>
        <dbReference type="Proteomes" id="UP000030636"/>
    </source>
</evidence>
<dbReference type="Pfam" id="PF05639">
    <property type="entry name" value="Pup"/>
    <property type="match status" value="1"/>
</dbReference>
<feature type="compositionally biased region" description="Polar residues" evidence="5">
    <location>
        <begin position="1"/>
        <end position="11"/>
    </location>
</feature>
<comment type="pathway">
    <text evidence="1">Protein degradation; proteasomal Pup-dependent pathway.</text>
</comment>
<keyword evidence="7" id="KW-1185">Reference proteome</keyword>
<dbReference type="UniPathway" id="UPA00997"/>
<evidence type="ECO:0000256" key="3">
    <source>
        <dbReference type="ARBA" id="ARBA00016748"/>
    </source>
</evidence>
<organism evidence="6 7">
    <name type="scientific">Bifidobacterium pseudolongum PV8-2</name>
    <dbReference type="NCBI Taxonomy" id="1447715"/>
    <lineage>
        <taxon>Bacteria</taxon>
        <taxon>Bacillati</taxon>
        <taxon>Actinomycetota</taxon>
        <taxon>Actinomycetes</taxon>
        <taxon>Bifidobacteriales</taxon>
        <taxon>Bifidobacteriaceae</taxon>
        <taxon>Bifidobacterium</taxon>
    </lineage>
</organism>
<evidence type="ECO:0000256" key="5">
    <source>
        <dbReference type="SAM" id="MobiDB-lite"/>
    </source>
</evidence>
<dbReference type="GO" id="GO:0031386">
    <property type="term" value="F:protein tag activity"/>
    <property type="evidence" value="ECO:0007669"/>
    <property type="project" value="InterPro"/>
</dbReference>
<dbReference type="GO" id="GO:0070628">
    <property type="term" value="F:proteasome binding"/>
    <property type="evidence" value="ECO:0007669"/>
    <property type="project" value="InterPro"/>
</dbReference>
<dbReference type="GO" id="GO:0019941">
    <property type="term" value="P:modification-dependent protein catabolic process"/>
    <property type="evidence" value="ECO:0007669"/>
    <property type="project" value="InterPro"/>
</dbReference>
<gene>
    <name evidence="6" type="ORF">AH67_03535</name>
</gene>
<feature type="region of interest" description="Disordered" evidence="5">
    <location>
        <begin position="1"/>
        <end position="30"/>
    </location>
</feature>
<accession>A0A0A7I7U1</accession>
<dbReference type="OrthoDB" id="3254977at2"/>
<dbReference type="AlphaFoldDB" id="A0A0A7I7U1"/>
<dbReference type="HOGENOM" id="CLU_183816_0_0_11"/>
<feature type="compositionally biased region" description="Basic and acidic residues" evidence="5">
    <location>
        <begin position="12"/>
        <end position="21"/>
    </location>
</feature>
<protein>
    <recommendedName>
        <fullName evidence="3">Prokaryotic ubiquitin-like protein Pup</fullName>
    </recommendedName>
    <alternativeName>
        <fullName evidence="4">Bacterial ubiquitin-like modifier</fullName>
    </alternativeName>
</protein>
<evidence type="ECO:0000256" key="2">
    <source>
        <dbReference type="ARBA" id="ARBA00010616"/>
    </source>
</evidence>
<dbReference type="EMBL" id="CP007457">
    <property type="protein sequence ID" value="AIZ16111.1"/>
    <property type="molecule type" value="Genomic_DNA"/>
</dbReference>